<accession>A0A7C5AL74</accession>
<organism evidence="1">
    <name type="scientific">Desulfobacca acetoxidans</name>
    <dbReference type="NCBI Taxonomy" id="60893"/>
    <lineage>
        <taxon>Bacteria</taxon>
        <taxon>Pseudomonadati</taxon>
        <taxon>Thermodesulfobacteriota</taxon>
        <taxon>Desulfobaccia</taxon>
        <taxon>Desulfobaccales</taxon>
        <taxon>Desulfobaccaceae</taxon>
        <taxon>Desulfobacca</taxon>
    </lineage>
</organism>
<dbReference type="AlphaFoldDB" id="A0A7C5AL74"/>
<sequence>MKLTTVQREILESLFRDWAAPKMEAYQQHPGPLPPGRYYLALMQALHGPYSLPEIVERAQVGVSHGLLKVLRGTPPFREIAREAARDFANFVGWRILEASSIIERLVLSELLVILPGFDLAGNPIMESLKHGLAVCEENPNDNSFKRLHNLLLTFRDIVRLAHDTTPPERWPAKEGKLAGAISPLLDSIDFLTTQSEVEPELKEAIGSLTLSLQFLTSYSKVVF</sequence>
<dbReference type="EMBL" id="DTKJ01000035">
    <property type="protein sequence ID" value="HGZ11490.1"/>
    <property type="molecule type" value="Genomic_DNA"/>
</dbReference>
<reference evidence="1" key="1">
    <citation type="journal article" date="2020" name="mSystems">
        <title>Genome- and Community-Level Interaction Insights into Carbon Utilization and Element Cycling Functions of Hydrothermarchaeota in Hydrothermal Sediment.</title>
        <authorList>
            <person name="Zhou Z."/>
            <person name="Liu Y."/>
            <person name="Xu W."/>
            <person name="Pan J."/>
            <person name="Luo Z.H."/>
            <person name="Li M."/>
        </authorList>
    </citation>
    <scope>NUCLEOTIDE SEQUENCE [LARGE SCALE GENOMIC DNA]</scope>
    <source>
        <strain evidence="1">SpSt-853</strain>
    </source>
</reference>
<protein>
    <submittedName>
        <fullName evidence="1">Uncharacterized protein</fullName>
    </submittedName>
</protein>
<gene>
    <name evidence="1" type="ORF">ENW48_04680</name>
</gene>
<proteinExistence type="predicted"/>
<comment type="caution">
    <text evidence="1">The sequence shown here is derived from an EMBL/GenBank/DDBJ whole genome shotgun (WGS) entry which is preliminary data.</text>
</comment>
<name>A0A7C5AL74_9BACT</name>
<evidence type="ECO:0000313" key="1">
    <source>
        <dbReference type="EMBL" id="HGZ11490.1"/>
    </source>
</evidence>